<keyword evidence="2 5" id="KW-0689">Ribosomal protein</keyword>
<name>A0A133V180_9EURY</name>
<gene>
    <name evidence="7" type="primary">rps10p</name>
    <name evidence="5" type="synonym">rps10</name>
    <name evidence="7" type="ORF">AKJ42_01425</name>
</gene>
<dbReference type="PANTHER" id="PTHR11700">
    <property type="entry name" value="30S RIBOSOMAL PROTEIN S10 FAMILY MEMBER"/>
    <property type="match status" value="1"/>
</dbReference>
<evidence type="ECO:0000256" key="5">
    <source>
        <dbReference type="HAMAP-Rule" id="MF_00508"/>
    </source>
</evidence>
<evidence type="ECO:0000256" key="3">
    <source>
        <dbReference type="ARBA" id="ARBA00023274"/>
    </source>
</evidence>
<accession>A0A133V180</accession>
<dbReference type="EMBL" id="LHXW01000010">
    <property type="protein sequence ID" value="KXB00210.1"/>
    <property type="molecule type" value="Genomic_DNA"/>
</dbReference>
<dbReference type="InterPro" id="IPR027486">
    <property type="entry name" value="Ribosomal_uS10_dom"/>
</dbReference>
<comment type="subunit">
    <text evidence="5">Part of the 30S ribosomal subunit.</text>
</comment>
<dbReference type="NCBIfam" id="TIGR01046">
    <property type="entry name" value="uS10_euk_arch"/>
    <property type="match status" value="1"/>
</dbReference>
<dbReference type="InterPro" id="IPR036838">
    <property type="entry name" value="Ribosomal_uS10_dom_sf"/>
</dbReference>
<dbReference type="Pfam" id="PF00338">
    <property type="entry name" value="Ribosomal_S10"/>
    <property type="match status" value="1"/>
</dbReference>
<dbReference type="AlphaFoldDB" id="A0A133V180"/>
<keyword evidence="3 5" id="KW-0687">Ribonucleoprotein</keyword>
<evidence type="ECO:0000256" key="2">
    <source>
        <dbReference type="ARBA" id="ARBA00022980"/>
    </source>
</evidence>
<reference evidence="7 8" key="1">
    <citation type="journal article" date="2016" name="Sci. Rep.">
        <title>Metabolic traits of an uncultured archaeal lineage -MSBL1- from brine pools of the Red Sea.</title>
        <authorList>
            <person name="Mwirichia R."/>
            <person name="Alam I."/>
            <person name="Rashid M."/>
            <person name="Vinu M."/>
            <person name="Ba-Alawi W."/>
            <person name="Anthony Kamau A."/>
            <person name="Kamanda Ngugi D."/>
            <person name="Goker M."/>
            <person name="Klenk H.P."/>
            <person name="Bajic V."/>
            <person name="Stingl U."/>
        </authorList>
    </citation>
    <scope>NUCLEOTIDE SEQUENCE [LARGE SCALE GENOMIC DNA]</scope>
    <source>
        <strain evidence="7">SCGC-AAA261C02</strain>
    </source>
</reference>
<dbReference type="HAMAP" id="MF_00508">
    <property type="entry name" value="Ribosomal_uS10"/>
    <property type="match status" value="1"/>
</dbReference>
<proteinExistence type="inferred from homology"/>
<comment type="function">
    <text evidence="5">Involved in the binding of tRNA to the ribosomes.</text>
</comment>
<dbReference type="FunFam" id="3.30.70.600:FF:000004">
    <property type="entry name" value="30S ribosomal protein S10"/>
    <property type="match status" value="1"/>
</dbReference>
<dbReference type="Gene3D" id="3.30.70.600">
    <property type="entry name" value="Ribosomal protein S10 domain"/>
    <property type="match status" value="1"/>
</dbReference>
<sequence>MQKARIKISGTDAKKLDQLCQEIIEIAERVGVDKSGPIPLPTKKIKVPVRKSPDGEGTATWDKWELRIHKRLIDMEANERAMRQIMRVQAPRETNIEIELKS</sequence>
<dbReference type="InterPro" id="IPR005729">
    <property type="entry name" value="Ribosomal_uS10_euk/arc"/>
</dbReference>
<keyword evidence="8" id="KW-1185">Reference proteome</keyword>
<dbReference type="Proteomes" id="UP000070520">
    <property type="component" value="Unassembled WGS sequence"/>
</dbReference>
<dbReference type="PATRIC" id="fig|1698272.3.peg.848"/>
<protein>
    <recommendedName>
        <fullName evidence="4 5">Small ribosomal subunit protein uS10</fullName>
    </recommendedName>
</protein>
<comment type="caution">
    <text evidence="7">The sequence shown here is derived from an EMBL/GenBank/DDBJ whole genome shotgun (WGS) entry which is preliminary data.</text>
</comment>
<dbReference type="InterPro" id="IPR018268">
    <property type="entry name" value="Ribosomal_uS10_CS"/>
</dbReference>
<evidence type="ECO:0000313" key="8">
    <source>
        <dbReference type="Proteomes" id="UP000070520"/>
    </source>
</evidence>
<evidence type="ECO:0000256" key="4">
    <source>
        <dbReference type="ARBA" id="ARBA00035162"/>
    </source>
</evidence>
<dbReference type="SUPFAM" id="SSF54999">
    <property type="entry name" value="Ribosomal protein S10"/>
    <property type="match status" value="1"/>
</dbReference>
<feature type="domain" description="Small ribosomal subunit protein uS10" evidence="6">
    <location>
        <begin position="5"/>
        <end position="99"/>
    </location>
</feature>
<dbReference type="GO" id="GO:0015935">
    <property type="term" value="C:small ribosomal subunit"/>
    <property type="evidence" value="ECO:0007669"/>
    <property type="project" value="UniProtKB-UniRule"/>
</dbReference>
<dbReference type="GO" id="GO:0003735">
    <property type="term" value="F:structural constituent of ribosome"/>
    <property type="evidence" value="ECO:0007669"/>
    <property type="project" value="UniProtKB-UniRule"/>
</dbReference>
<dbReference type="InterPro" id="IPR001848">
    <property type="entry name" value="Ribosomal_uS10"/>
</dbReference>
<dbReference type="GO" id="GO:0000049">
    <property type="term" value="F:tRNA binding"/>
    <property type="evidence" value="ECO:0007669"/>
    <property type="project" value="UniProtKB-UniRule"/>
</dbReference>
<comment type="similarity">
    <text evidence="1 5">Belongs to the universal ribosomal protein uS10 family.</text>
</comment>
<evidence type="ECO:0000256" key="1">
    <source>
        <dbReference type="ARBA" id="ARBA00007102"/>
    </source>
</evidence>
<dbReference type="GO" id="GO:0006412">
    <property type="term" value="P:translation"/>
    <property type="evidence" value="ECO:0007669"/>
    <property type="project" value="UniProtKB-UniRule"/>
</dbReference>
<dbReference type="PROSITE" id="PS00361">
    <property type="entry name" value="RIBOSOMAL_S10"/>
    <property type="match status" value="1"/>
</dbReference>
<evidence type="ECO:0000259" key="6">
    <source>
        <dbReference type="SMART" id="SM01403"/>
    </source>
</evidence>
<evidence type="ECO:0000313" key="7">
    <source>
        <dbReference type="EMBL" id="KXB00210.1"/>
    </source>
</evidence>
<organism evidence="7 8">
    <name type="scientific">candidate division MSBL1 archaeon SCGC-AAA261C02</name>
    <dbReference type="NCBI Taxonomy" id="1698272"/>
    <lineage>
        <taxon>Archaea</taxon>
        <taxon>Methanobacteriati</taxon>
        <taxon>Methanobacteriota</taxon>
        <taxon>candidate division MSBL1</taxon>
    </lineage>
</organism>
<dbReference type="PRINTS" id="PR00971">
    <property type="entry name" value="RIBOSOMALS10"/>
</dbReference>
<dbReference type="SMART" id="SM01403">
    <property type="entry name" value="Ribosomal_S10"/>
    <property type="match status" value="1"/>
</dbReference>